<reference evidence="1 2" key="1">
    <citation type="submission" date="2015-09" db="EMBL/GenBank/DDBJ databases">
        <title>Genome sequencing project for genomic taxonomy and phylogenomics of Bacillus-like bacteria.</title>
        <authorList>
            <person name="Liu B."/>
            <person name="Wang J."/>
            <person name="Zhu Y."/>
            <person name="Liu G."/>
            <person name="Chen Q."/>
            <person name="Chen Z."/>
            <person name="Lan J."/>
            <person name="Che J."/>
            <person name="Ge C."/>
            <person name="Shi H."/>
            <person name="Pan Z."/>
            <person name="Liu X."/>
        </authorList>
    </citation>
    <scope>NUCLEOTIDE SEQUENCE [LARGE SCALE GENOMIC DNA]</scope>
    <source>
        <strain evidence="1 2">DSM 8552</strain>
    </source>
</reference>
<keyword evidence="2" id="KW-1185">Reference proteome</keyword>
<organism evidence="1 2">
    <name type="scientific">Brevibacillus choshinensis</name>
    <dbReference type="NCBI Taxonomy" id="54911"/>
    <lineage>
        <taxon>Bacteria</taxon>
        <taxon>Bacillati</taxon>
        <taxon>Bacillota</taxon>
        <taxon>Bacilli</taxon>
        <taxon>Bacillales</taxon>
        <taxon>Paenibacillaceae</taxon>
        <taxon>Brevibacillus</taxon>
    </lineage>
</organism>
<gene>
    <name evidence="1" type="ORF">AN963_08360</name>
</gene>
<comment type="caution">
    <text evidence="1">The sequence shown here is derived from an EMBL/GenBank/DDBJ whole genome shotgun (WGS) entry which is preliminary data.</text>
</comment>
<evidence type="ECO:0000313" key="2">
    <source>
        <dbReference type="Proteomes" id="UP000051063"/>
    </source>
</evidence>
<dbReference type="EMBL" id="LJJB01000007">
    <property type="protein sequence ID" value="KQL49720.1"/>
    <property type="molecule type" value="Genomic_DNA"/>
</dbReference>
<dbReference type="Proteomes" id="UP000051063">
    <property type="component" value="Unassembled WGS sequence"/>
</dbReference>
<evidence type="ECO:0000313" key="1">
    <source>
        <dbReference type="EMBL" id="KQL49720.1"/>
    </source>
</evidence>
<proteinExistence type="predicted"/>
<accession>A0ABR5NDT5</accession>
<name>A0ABR5NDT5_BRECH</name>
<sequence>MSPQFTMMNGPLLWELAEWMAAASIDVGGAAGYLFSLIDHKGKGATFPMNFGKIPFPCNG</sequence>
<protein>
    <submittedName>
        <fullName evidence="1">Uncharacterized protein</fullName>
    </submittedName>
</protein>